<protein>
    <recommendedName>
        <fullName evidence="13">Cytochrome P450</fullName>
    </recommendedName>
</protein>
<comment type="similarity">
    <text evidence="3 10">Belongs to the cytochrome P450 family.</text>
</comment>
<feature type="binding site" description="axial binding residue" evidence="9">
    <location>
        <position position="440"/>
    </location>
    <ligand>
        <name>heme</name>
        <dbReference type="ChEBI" id="CHEBI:30413"/>
    </ligand>
    <ligandPart>
        <name>Fe</name>
        <dbReference type="ChEBI" id="CHEBI:18248"/>
    </ligandPart>
</feature>
<dbReference type="SUPFAM" id="SSF48264">
    <property type="entry name" value="Cytochrome P450"/>
    <property type="match status" value="1"/>
</dbReference>
<keyword evidence="7 9" id="KW-0408">Iron</keyword>
<dbReference type="OrthoDB" id="2789670at2759"/>
<accession>A0A067PL49</accession>
<dbReference type="PANTHER" id="PTHR46300">
    <property type="entry name" value="P450, PUTATIVE (EUROFUNG)-RELATED-RELATED"/>
    <property type="match status" value="1"/>
</dbReference>
<dbReference type="InterPro" id="IPR050364">
    <property type="entry name" value="Cytochrome_P450_fung"/>
</dbReference>
<dbReference type="InterPro" id="IPR017972">
    <property type="entry name" value="Cyt_P450_CS"/>
</dbReference>
<evidence type="ECO:0000256" key="7">
    <source>
        <dbReference type="ARBA" id="ARBA00023004"/>
    </source>
</evidence>
<dbReference type="GO" id="GO:0004497">
    <property type="term" value="F:monooxygenase activity"/>
    <property type="evidence" value="ECO:0007669"/>
    <property type="project" value="UniProtKB-KW"/>
</dbReference>
<comment type="cofactor">
    <cofactor evidence="1 9">
        <name>heme</name>
        <dbReference type="ChEBI" id="CHEBI:30413"/>
    </cofactor>
</comment>
<keyword evidence="6 10" id="KW-0560">Oxidoreductase</keyword>
<evidence type="ECO:0008006" key="13">
    <source>
        <dbReference type="Google" id="ProtNLM"/>
    </source>
</evidence>
<dbReference type="CDD" id="cd11065">
    <property type="entry name" value="CYP64-like"/>
    <property type="match status" value="1"/>
</dbReference>
<evidence type="ECO:0000256" key="1">
    <source>
        <dbReference type="ARBA" id="ARBA00001971"/>
    </source>
</evidence>
<keyword evidence="5 9" id="KW-0479">Metal-binding</keyword>
<evidence type="ECO:0000256" key="4">
    <source>
        <dbReference type="ARBA" id="ARBA00022617"/>
    </source>
</evidence>
<name>A0A067PL49_9AGAM</name>
<evidence type="ECO:0000256" key="9">
    <source>
        <dbReference type="PIRSR" id="PIRSR602401-1"/>
    </source>
</evidence>
<dbReference type="HOGENOM" id="CLU_001570_2_3_1"/>
<evidence type="ECO:0000256" key="3">
    <source>
        <dbReference type="ARBA" id="ARBA00010617"/>
    </source>
</evidence>
<dbReference type="InParanoid" id="A0A067PL49"/>
<gene>
    <name evidence="11" type="ORF">JAAARDRAFT_37534</name>
</gene>
<dbReference type="PROSITE" id="PS00086">
    <property type="entry name" value="CYTOCHROME_P450"/>
    <property type="match status" value="1"/>
</dbReference>
<evidence type="ECO:0000256" key="8">
    <source>
        <dbReference type="ARBA" id="ARBA00023033"/>
    </source>
</evidence>
<dbReference type="Gene3D" id="1.10.630.10">
    <property type="entry name" value="Cytochrome P450"/>
    <property type="match status" value="1"/>
</dbReference>
<evidence type="ECO:0000256" key="10">
    <source>
        <dbReference type="RuleBase" id="RU000461"/>
    </source>
</evidence>
<keyword evidence="12" id="KW-1185">Reference proteome</keyword>
<dbReference type="GO" id="GO:0016705">
    <property type="term" value="F:oxidoreductase activity, acting on paired donors, with incorporation or reduction of molecular oxygen"/>
    <property type="evidence" value="ECO:0007669"/>
    <property type="project" value="InterPro"/>
</dbReference>
<organism evidence="11 12">
    <name type="scientific">Jaapia argillacea MUCL 33604</name>
    <dbReference type="NCBI Taxonomy" id="933084"/>
    <lineage>
        <taxon>Eukaryota</taxon>
        <taxon>Fungi</taxon>
        <taxon>Dikarya</taxon>
        <taxon>Basidiomycota</taxon>
        <taxon>Agaricomycotina</taxon>
        <taxon>Agaricomycetes</taxon>
        <taxon>Agaricomycetidae</taxon>
        <taxon>Jaapiales</taxon>
        <taxon>Jaapiaceae</taxon>
        <taxon>Jaapia</taxon>
    </lineage>
</organism>
<proteinExistence type="inferred from homology"/>
<dbReference type="EMBL" id="KL197725">
    <property type="protein sequence ID" value="KDQ55519.1"/>
    <property type="molecule type" value="Genomic_DNA"/>
</dbReference>
<dbReference type="Proteomes" id="UP000027265">
    <property type="component" value="Unassembled WGS sequence"/>
</dbReference>
<evidence type="ECO:0000313" key="12">
    <source>
        <dbReference type="Proteomes" id="UP000027265"/>
    </source>
</evidence>
<keyword evidence="4 9" id="KW-0349">Heme</keyword>
<dbReference type="PRINTS" id="PR00463">
    <property type="entry name" value="EP450I"/>
</dbReference>
<dbReference type="STRING" id="933084.A0A067PL49"/>
<evidence type="ECO:0000256" key="2">
    <source>
        <dbReference type="ARBA" id="ARBA00005179"/>
    </source>
</evidence>
<dbReference type="Pfam" id="PF00067">
    <property type="entry name" value="p450"/>
    <property type="match status" value="1"/>
</dbReference>
<dbReference type="GO" id="GO:0020037">
    <property type="term" value="F:heme binding"/>
    <property type="evidence" value="ECO:0007669"/>
    <property type="project" value="InterPro"/>
</dbReference>
<dbReference type="PANTHER" id="PTHR46300:SF7">
    <property type="entry name" value="P450, PUTATIVE (EUROFUNG)-RELATED"/>
    <property type="match status" value="1"/>
</dbReference>
<evidence type="ECO:0000256" key="6">
    <source>
        <dbReference type="ARBA" id="ARBA00023002"/>
    </source>
</evidence>
<dbReference type="InterPro" id="IPR001128">
    <property type="entry name" value="Cyt_P450"/>
</dbReference>
<dbReference type="AlphaFoldDB" id="A0A067PL49"/>
<dbReference type="GO" id="GO:0005506">
    <property type="term" value="F:iron ion binding"/>
    <property type="evidence" value="ECO:0007669"/>
    <property type="project" value="InterPro"/>
</dbReference>
<dbReference type="InterPro" id="IPR002401">
    <property type="entry name" value="Cyt_P450_E_grp-I"/>
</dbReference>
<evidence type="ECO:0000256" key="5">
    <source>
        <dbReference type="ARBA" id="ARBA00022723"/>
    </source>
</evidence>
<dbReference type="InterPro" id="IPR036396">
    <property type="entry name" value="Cyt_P450_sf"/>
</dbReference>
<evidence type="ECO:0000313" key="11">
    <source>
        <dbReference type="EMBL" id="KDQ55519.1"/>
    </source>
</evidence>
<sequence>MGAGVVYALIGGLVVAAYLSRSTRKKQSLPYPPGPKPLPLVGNVLDIPLKQLWLGATEWAKRYGEIVHLNVFGVSLVFLNSADVAFDLMEKRGAIYSDKPKLVMCGELCGCENMVAFNGYGDQMRRYRRLMQKALGTGAIKQYEPLLEIESHPFLRRLIAKPANYVDHIRRYAGTLTLGVVYGHQVTSDNDPHFRMAEDCVGILANEIASGGGIWPVDVFPSLQYLPNWFPGAGFKAKAVVWKKKMEDWVDEPFQAIKEKMKTGAAPSCFCSVLLEDSKTTDHQLEFDVKWTANSMYAASLDTTITVMSHFIHAMVNNPDVVAKAQKEIDAIVGNGRLPNFKDRANLPYVECVWTETLRWAVPVPLGLPHRLMEDDVYKDMFLGKGSLIFANIWAMLRDEKLYPNPEQFNPERYQVPVDEVTEKKRDPRHYVFGFGRRQCPGKHLIESSGWLLMAAMLATLDFKKAVDEHGNVIEPDVTFDNSVFRTPSVFKCDIRPRSEQALKVIGGEL</sequence>
<reference evidence="12" key="1">
    <citation type="journal article" date="2014" name="Proc. Natl. Acad. Sci. U.S.A.">
        <title>Extensive sampling of basidiomycete genomes demonstrates inadequacy of the white-rot/brown-rot paradigm for wood decay fungi.</title>
        <authorList>
            <person name="Riley R."/>
            <person name="Salamov A.A."/>
            <person name="Brown D.W."/>
            <person name="Nagy L.G."/>
            <person name="Floudas D."/>
            <person name="Held B.W."/>
            <person name="Levasseur A."/>
            <person name="Lombard V."/>
            <person name="Morin E."/>
            <person name="Otillar R."/>
            <person name="Lindquist E.A."/>
            <person name="Sun H."/>
            <person name="LaButti K.M."/>
            <person name="Schmutz J."/>
            <person name="Jabbour D."/>
            <person name="Luo H."/>
            <person name="Baker S.E."/>
            <person name="Pisabarro A.G."/>
            <person name="Walton J.D."/>
            <person name="Blanchette R.A."/>
            <person name="Henrissat B."/>
            <person name="Martin F."/>
            <person name="Cullen D."/>
            <person name="Hibbett D.S."/>
            <person name="Grigoriev I.V."/>
        </authorList>
    </citation>
    <scope>NUCLEOTIDE SEQUENCE [LARGE SCALE GENOMIC DNA]</scope>
    <source>
        <strain evidence="12">MUCL 33604</strain>
    </source>
</reference>
<keyword evidence="8 10" id="KW-0503">Monooxygenase</keyword>
<comment type="pathway">
    <text evidence="2">Secondary metabolite biosynthesis.</text>
</comment>